<name>A0A067KYB5_JATCU</name>
<proteinExistence type="inferred from homology"/>
<keyword evidence="13" id="KW-1185">Reference proteome</keyword>
<keyword evidence="8" id="KW-0804">Transcription</keyword>
<dbReference type="KEGG" id="jcu:105630438"/>
<keyword evidence="6" id="KW-0805">Transcription regulation</keyword>
<evidence type="ECO:0000256" key="1">
    <source>
        <dbReference type="ARBA" id="ARBA00004604"/>
    </source>
</evidence>
<dbReference type="Pfam" id="PF20644">
    <property type="entry name" value="Rrn7_cyclin_N"/>
    <property type="match status" value="1"/>
</dbReference>
<sequence>MDHKGEEKWACRRCGHVGLDESDGFYYCQECGAQADDIILTGVADDDVFNADGGSILYSARRPRLSQHVQNDPSSQAWLRFTQEEEDNKTATKIEAKRETQNDYNYSNQNLDGVGPMEPDDFGSRANGKLSYEEYYNEVRFRYVMGMQWMIQLQCEALVEKFNASPLICGIAGTVWLRYLYSTGVYEDGWADEVLLESETQTVGKPTNHRPRNRKEPHNAYGQRAVNVWFQCLRKKIPLSHSLAISFLSCHVAREAILPTDILKWSLEGKLPYFDAHVEIEKRFERASAACPISSSLMFRPSQTVPVQNLEPMAARIAESIGLHLPPVNFYKIAARYLKKLSLPVEEVLPHALRIYEWSLPPDLWLSTSELRLPTRICVMSILIVAIRMLYNINGFGAWERSLLRRKCSASRSCHTDALDSIFTSEMEGDAGKFSASFLHRMDDSGEKFIRNPSHVQKPGLGSAELLLHHLEATYTKIVDTYEFAKDLPSYLQYCKDVVFAGAGPSRTDYRVEEELIDKLWDFYQNEQESELAQEPRMPSNTVFNQKRSRNDDECVKNLLETKEVREGWHDSPSGSRSSTDNPPECSRQQSLDNDQFSNEAQEDQNLECSKDSEEALEEKEAIRRLKLDMEENRFCYIAPRAKLKRFDYLHYTRKRGGGALTYVAHADYYILLRSCARVVQVDIRLMHIGVLSFEKRLAWLEERTDHCLHLTPPSMTCKFCRDMPDSSQLSFQC</sequence>
<keyword evidence="9" id="KW-0539">Nucleus</keyword>
<dbReference type="OrthoDB" id="10069252at2759"/>
<evidence type="ECO:0000313" key="13">
    <source>
        <dbReference type="Proteomes" id="UP000027138"/>
    </source>
</evidence>
<comment type="subcellular location">
    <subcellularLocation>
        <location evidence="1">Nucleus</location>
        <location evidence="1">Nucleolus</location>
    </subcellularLocation>
</comment>
<dbReference type="GO" id="GO:0001164">
    <property type="term" value="F:RNA polymerase I core promoter sequence-specific DNA binding"/>
    <property type="evidence" value="ECO:0007669"/>
    <property type="project" value="InterPro"/>
</dbReference>
<evidence type="ECO:0000256" key="2">
    <source>
        <dbReference type="ARBA" id="ARBA00006899"/>
    </source>
</evidence>
<evidence type="ECO:0000256" key="7">
    <source>
        <dbReference type="ARBA" id="ARBA00023125"/>
    </source>
</evidence>
<evidence type="ECO:0000256" key="9">
    <source>
        <dbReference type="ARBA" id="ARBA00023242"/>
    </source>
</evidence>
<feature type="domain" description="Rrn7/TAF1B N-terminal cyclin" evidence="11">
    <location>
        <begin position="147"/>
        <end position="276"/>
    </location>
</feature>
<protein>
    <recommendedName>
        <fullName evidence="11">Rrn7/TAF1B N-terminal cyclin domain-containing protein</fullName>
    </recommendedName>
</protein>
<evidence type="ECO:0000256" key="3">
    <source>
        <dbReference type="ARBA" id="ARBA00022723"/>
    </source>
</evidence>
<dbReference type="PANTHER" id="PTHR31576:SF2">
    <property type="entry name" value="TATA BOX-BINDING PROTEIN-ASSOCIATED FACTOR RNA POLYMERASE I SUBUNIT B"/>
    <property type="match status" value="1"/>
</dbReference>
<dbReference type="GO" id="GO:0070860">
    <property type="term" value="C:RNA polymerase I core factor complex"/>
    <property type="evidence" value="ECO:0007669"/>
    <property type="project" value="InterPro"/>
</dbReference>
<dbReference type="InterPro" id="IPR033599">
    <property type="entry name" value="TAF1B/Rrn7"/>
</dbReference>
<reference evidence="12 13" key="1">
    <citation type="journal article" date="2014" name="PLoS ONE">
        <title>Global Analysis of Gene Expression Profiles in Physic Nut (Jatropha curcas L.) Seedlings Exposed to Salt Stress.</title>
        <authorList>
            <person name="Zhang L."/>
            <person name="Zhang C."/>
            <person name="Wu P."/>
            <person name="Chen Y."/>
            <person name="Li M."/>
            <person name="Jiang H."/>
            <person name="Wu G."/>
        </authorList>
    </citation>
    <scope>NUCLEOTIDE SEQUENCE [LARGE SCALE GENOMIC DNA]</scope>
    <source>
        <strain evidence="13">cv. GZQX0401</strain>
        <tissue evidence="12">Young leaves</tissue>
    </source>
</reference>
<keyword evidence="4" id="KW-0863">Zinc-finger</keyword>
<accession>A0A067KYB5</accession>
<feature type="region of interest" description="Disordered" evidence="10">
    <location>
        <begin position="566"/>
        <end position="593"/>
    </location>
</feature>
<keyword evidence="7" id="KW-0238">DNA-binding</keyword>
<dbReference type="GO" id="GO:0008270">
    <property type="term" value="F:zinc ion binding"/>
    <property type="evidence" value="ECO:0007669"/>
    <property type="project" value="UniProtKB-KW"/>
</dbReference>
<keyword evidence="3" id="KW-0479">Metal-binding</keyword>
<evidence type="ECO:0000259" key="11">
    <source>
        <dbReference type="Pfam" id="PF20644"/>
    </source>
</evidence>
<comment type="similarity">
    <text evidence="2">Belongs to the RRN7/TAF1B family.</text>
</comment>
<dbReference type="PANTHER" id="PTHR31576">
    <property type="entry name" value="TATA BOX-BINDING PROTEIN-ASSOCIATED FACTOR RNA POLYMERASE I SUBUNIT B"/>
    <property type="match status" value="1"/>
</dbReference>
<evidence type="ECO:0000256" key="5">
    <source>
        <dbReference type="ARBA" id="ARBA00022833"/>
    </source>
</evidence>
<dbReference type="InterPro" id="IPR048540">
    <property type="entry name" value="Rrn7_cyclin_N"/>
</dbReference>
<dbReference type="AlphaFoldDB" id="A0A067KYB5"/>
<dbReference type="EMBL" id="KK914318">
    <property type="protein sequence ID" value="KDP41196.1"/>
    <property type="molecule type" value="Genomic_DNA"/>
</dbReference>
<evidence type="ECO:0000256" key="6">
    <source>
        <dbReference type="ARBA" id="ARBA00023015"/>
    </source>
</evidence>
<dbReference type="STRING" id="180498.A0A067KYB5"/>
<evidence type="ECO:0000256" key="10">
    <source>
        <dbReference type="SAM" id="MobiDB-lite"/>
    </source>
</evidence>
<evidence type="ECO:0000313" key="12">
    <source>
        <dbReference type="EMBL" id="KDP41196.1"/>
    </source>
</evidence>
<gene>
    <name evidence="12" type="ORF">JCGZ_15603</name>
</gene>
<organism evidence="12 13">
    <name type="scientific">Jatropha curcas</name>
    <name type="common">Barbados nut</name>
    <dbReference type="NCBI Taxonomy" id="180498"/>
    <lineage>
        <taxon>Eukaryota</taxon>
        <taxon>Viridiplantae</taxon>
        <taxon>Streptophyta</taxon>
        <taxon>Embryophyta</taxon>
        <taxon>Tracheophyta</taxon>
        <taxon>Spermatophyta</taxon>
        <taxon>Magnoliopsida</taxon>
        <taxon>eudicotyledons</taxon>
        <taxon>Gunneridae</taxon>
        <taxon>Pentapetalae</taxon>
        <taxon>rosids</taxon>
        <taxon>fabids</taxon>
        <taxon>Malpighiales</taxon>
        <taxon>Euphorbiaceae</taxon>
        <taxon>Crotonoideae</taxon>
        <taxon>Jatropheae</taxon>
        <taxon>Jatropha</taxon>
    </lineage>
</organism>
<dbReference type="Proteomes" id="UP000027138">
    <property type="component" value="Unassembled WGS sequence"/>
</dbReference>
<keyword evidence="5" id="KW-0862">Zinc</keyword>
<evidence type="ECO:0000256" key="8">
    <source>
        <dbReference type="ARBA" id="ARBA00023163"/>
    </source>
</evidence>
<feature type="region of interest" description="Disordered" evidence="10">
    <location>
        <begin position="529"/>
        <end position="550"/>
    </location>
</feature>
<feature type="compositionally biased region" description="Polar residues" evidence="10">
    <location>
        <begin position="573"/>
        <end position="593"/>
    </location>
</feature>
<evidence type="ECO:0000256" key="4">
    <source>
        <dbReference type="ARBA" id="ARBA00022771"/>
    </source>
</evidence>
<dbReference type="GO" id="GO:0042790">
    <property type="term" value="P:nucleolar large rRNA transcription by RNA polymerase I"/>
    <property type="evidence" value="ECO:0007669"/>
    <property type="project" value="TreeGrafter"/>
</dbReference>